<dbReference type="Gene3D" id="3.40.50.2000">
    <property type="entry name" value="Glycogen Phosphorylase B"/>
    <property type="match status" value="2"/>
</dbReference>
<accession>A0A540V9T8</accession>
<sequence>MRESEAFEVDLFSVALGSSDRASVQLRSPSTWTTGVQVLPETKHELSYRHVGAAVSEVEYFRYQPRAALTQRLNTYDLVQVVAGTPAWTHLCRDVHVPVALQVATLTREERQSALTSSMHPIALWRQLMARVTDHLDHTALSHTDVVFVENQWMYDHLTEYLSDEQVVFAPPGVDTERFTPGDVPSQRSYILSVGRFADARKNVSLLFEAYARYRQDAAHPLPLVLAGRTAPPPDAWAQAEKLGVRDAVTFQEDVPADALPALYREAALYVVSADEEGLGLTILEAMASGCPVVSTNCGGPSTSVVEGETGHLTPVGDADALAKAMTDVLSDAERLDAMGEAGCKRAVSVFSKETTGQRFLDVYKQLVSP</sequence>
<dbReference type="AlphaFoldDB" id="A0A540V9T8"/>
<dbReference type="Proteomes" id="UP000315400">
    <property type="component" value="Unassembled WGS sequence"/>
</dbReference>
<dbReference type="PANTHER" id="PTHR45947">
    <property type="entry name" value="SULFOQUINOVOSYL TRANSFERASE SQD2"/>
    <property type="match status" value="1"/>
</dbReference>
<protein>
    <submittedName>
        <fullName evidence="2">Glycosyltransferase</fullName>
    </submittedName>
</protein>
<keyword evidence="2" id="KW-0808">Transferase</keyword>
<feature type="domain" description="Glycosyl transferase family 1" evidence="1">
    <location>
        <begin position="184"/>
        <end position="345"/>
    </location>
</feature>
<dbReference type="EMBL" id="VIFK01000467">
    <property type="protein sequence ID" value="TQE93492.1"/>
    <property type="molecule type" value="Genomic_DNA"/>
</dbReference>
<dbReference type="GO" id="GO:0016757">
    <property type="term" value="F:glycosyltransferase activity"/>
    <property type="evidence" value="ECO:0007669"/>
    <property type="project" value="InterPro"/>
</dbReference>
<comment type="caution">
    <text evidence="2">The sequence shown here is derived from an EMBL/GenBank/DDBJ whole genome shotgun (WGS) entry which is preliminary data.</text>
</comment>
<dbReference type="Pfam" id="PF00534">
    <property type="entry name" value="Glycos_transf_1"/>
    <property type="match status" value="1"/>
</dbReference>
<evidence type="ECO:0000259" key="1">
    <source>
        <dbReference type="Pfam" id="PF00534"/>
    </source>
</evidence>
<name>A0A540V9T8_9GAMM</name>
<gene>
    <name evidence="2" type="ORF">FKY71_18165</name>
</gene>
<dbReference type="InterPro" id="IPR001296">
    <property type="entry name" value="Glyco_trans_1"/>
</dbReference>
<evidence type="ECO:0000313" key="3">
    <source>
        <dbReference type="Proteomes" id="UP000315400"/>
    </source>
</evidence>
<proteinExistence type="predicted"/>
<dbReference type="InterPro" id="IPR050194">
    <property type="entry name" value="Glycosyltransferase_grp1"/>
</dbReference>
<organism evidence="2 3">
    <name type="scientific">Spiribacter salinus</name>
    <dbReference type="NCBI Taxonomy" id="1335746"/>
    <lineage>
        <taxon>Bacteria</taxon>
        <taxon>Pseudomonadati</taxon>
        <taxon>Pseudomonadota</taxon>
        <taxon>Gammaproteobacteria</taxon>
        <taxon>Chromatiales</taxon>
        <taxon>Ectothiorhodospiraceae</taxon>
        <taxon>Spiribacter</taxon>
    </lineage>
</organism>
<dbReference type="PANTHER" id="PTHR45947:SF3">
    <property type="entry name" value="SULFOQUINOVOSYL TRANSFERASE SQD2"/>
    <property type="match status" value="1"/>
</dbReference>
<dbReference type="SUPFAM" id="SSF53756">
    <property type="entry name" value="UDP-Glycosyltransferase/glycogen phosphorylase"/>
    <property type="match status" value="1"/>
</dbReference>
<evidence type="ECO:0000313" key="2">
    <source>
        <dbReference type="EMBL" id="TQE93492.1"/>
    </source>
</evidence>
<reference evidence="2 3" key="1">
    <citation type="submission" date="2019-06" db="EMBL/GenBank/DDBJ databases">
        <title>Metagenome assembled Genome of Spiribacter salinus SL48-SHIP from the microbial mat of Salt Lake 48 (Novosibirsk region, Russia).</title>
        <authorList>
            <person name="Shipova A."/>
            <person name="Rozanov A.S."/>
            <person name="Bryanskaya A.V."/>
            <person name="Peltek S.E."/>
        </authorList>
    </citation>
    <scope>NUCLEOTIDE SEQUENCE [LARGE SCALE GENOMIC DNA]</scope>
    <source>
        <strain evidence="2">SL48-SHIP-2</strain>
    </source>
</reference>
<dbReference type="CDD" id="cd03801">
    <property type="entry name" value="GT4_PimA-like"/>
    <property type="match status" value="1"/>
</dbReference>